<dbReference type="SUPFAM" id="SSF52467">
    <property type="entry name" value="DHS-like NAD/FAD-binding domain"/>
    <property type="match status" value="1"/>
</dbReference>
<keyword evidence="4" id="KW-0479">Metal-binding</keyword>
<comment type="caution">
    <text evidence="7">The sequence shown here is derived from an EMBL/GenBank/DDBJ whole genome shotgun (WGS) entry which is preliminary data.</text>
</comment>
<dbReference type="PANTHER" id="PTHR18968:SF166">
    <property type="entry name" value="2-HYDROXYACYL-COA LYASE 2"/>
    <property type="match status" value="1"/>
</dbReference>
<comment type="similarity">
    <text evidence="3">Belongs to the TPP enzyme family.</text>
</comment>
<dbReference type="Pfam" id="PF02775">
    <property type="entry name" value="TPP_enzyme_C"/>
    <property type="match status" value="1"/>
</dbReference>
<dbReference type="GO" id="GO:0009097">
    <property type="term" value="P:isoleucine biosynthetic process"/>
    <property type="evidence" value="ECO:0007669"/>
    <property type="project" value="TreeGrafter"/>
</dbReference>
<dbReference type="GO" id="GO:0000287">
    <property type="term" value="F:magnesium ion binding"/>
    <property type="evidence" value="ECO:0007669"/>
    <property type="project" value="InterPro"/>
</dbReference>
<dbReference type="Gene3D" id="3.40.50.1220">
    <property type="entry name" value="TPP-binding domain"/>
    <property type="match status" value="1"/>
</dbReference>
<dbReference type="PANTHER" id="PTHR18968">
    <property type="entry name" value="THIAMINE PYROPHOSPHATE ENZYMES"/>
    <property type="match status" value="1"/>
</dbReference>
<evidence type="ECO:0000313" key="7">
    <source>
        <dbReference type="EMBL" id="KKL81141.1"/>
    </source>
</evidence>
<dbReference type="InterPro" id="IPR000399">
    <property type="entry name" value="TPP-bd_CS"/>
</dbReference>
<dbReference type="GO" id="GO:0003984">
    <property type="term" value="F:acetolactate synthase activity"/>
    <property type="evidence" value="ECO:0007669"/>
    <property type="project" value="TreeGrafter"/>
</dbReference>
<protein>
    <recommendedName>
        <fullName evidence="6">Thiamine pyrophosphate enzyme TPP-binding domain-containing protein</fullName>
    </recommendedName>
</protein>
<dbReference type="EMBL" id="LAZR01022649">
    <property type="protein sequence ID" value="KKL81141.1"/>
    <property type="molecule type" value="Genomic_DNA"/>
</dbReference>
<dbReference type="InterPro" id="IPR029061">
    <property type="entry name" value="THDP-binding"/>
</dbReference>
<evidence type="ECO:0000259" key="6">
    <source>
        <dbReference type="Pfam" id="PF02775"/>
    </source>
</evidence>
<dbReference type="Gene3D" id="3.40.50.970">
    <property type="match status" value="1"/>
</dbReference>
<dbReference type="GO" id="GO:0005948">
    <property type="term" value="C:acetolactate synthase complex"/>
    <property type="evidence" value="ECO:0007669"/>
    <property type="project" value="TreeGrafter"/>
</dbReference>
<evidence type="ECO:0000256" key="3">
    <source>
        <dbReference type="ARBA" id="ARBA00007812"/>
    </source>
</evidence>
<comment type="cofactor">
    <cofactor evidence="1">
        <name>Mg(2+)</name>
        <dbReference type="ChEBI" id="CHEBI:18420"/>
    </cofactor>
</comment>
<dbReference type="InterPro" id="IPR045229">
    <property type="entry name" value="TPP_enz"/>
</dbReference>
<dbReference type="GO" id="GO:0009099">
    <property type="term" value="P:L-valine biosynthetic process"/>
    <property type="evidence" value="ECO:0007669"/>
    <property type="project" value="TreeGrafter"/>
</dbReference>
<evidence type="ECO:0000256" key="1">
    <source>
        <dbReference type="ARBA" id="ARBA00001946"/>
    </source>
</evidence>
<dbReference type="AlphaFoldDB" id="A0A0F9FRZ6"/>
<dbReference type="InterPro" id="IPR011766">
    <property type="entry name" value="TPP_enzyme_TPP-bd"/>
</dbReference>
<dbReference type="GO" id="GO:0050660">
    <property type="term" value="F:flavin adenine dinucleotide binding"/>
    <property type="evidence" value="ECO:0007669"/>
    <property type="project" value="TreeGrafter"/>
</dbReference>
<evidence type="ECO:0000256" key="5">
    <source>
        <dbReference type="ARBA" id="ARBA00023052"/>
    </source>
</evidence>
<evidence type="ECO:0000256" key="2">
    <source>
        <dbReference type="ARBA" id="ARBA00001964"/>
    </source>
</evidence>
<accession>A0A0F9FRZ6</accession>
<dbReference type="PROSITE" id="PS00187">
    <property type="entry name" value="TPP_ENZYMES"/>
    <property type="match status" value="1"/>
</dbReference>
<dbReference type="InterPro" id="IPR029035">
    <property type="entry name" value="DHS-like_NAD/FAD-binding_dom"/>
</dbReference>
<keyword evidence="5" id="KW-0786">Thiamine pyrophosphate</keyword>
<reference evidence="7" key="1">
    <citation type="journal article" date="2015" name="Nature">
        <title>Complex archaea that bridge the gap between prokaryotes and eukaryotes.</title>
        <authorList>
            <person name="Spang A."/>
            <person name="Saw J.H."/>
            <person name="Jorgensen S.L."/>
            <person name="Zaremba-Niedzwiedzka K."/>
            <person name="Martijn J."/>
            <person name="Lind A.E."/>
            <person name="van Eijk R."/>
            <person name="Schleper C."/>
            <person name="Guy L."/>
            <person name="Ettema T.J."/>
        </authorList>
    </citation>
    <scope>NUCLEOTIDE SEQUENCE</scope>
</reference>
<feature type="non-terminal residue" evidence="7">
    <location>
        <position position="1"/>
    </location>
</feature>
<dbReference type="GO" id="GO:0030976">
    <property type="term" value="F:thiamine pyrophosphate binding"/>
    <property type="evidence" value="ECO:0007669"/>
    <property type="project" value="InterPro"/>
</dbReference>
<organism evidence="7">
    <name type="scientific">marine sediment metagenome</name>
    <dbReference type="NCBI Taxonomy" id="412755"/>
    <lineage>
        <taxon>unclassified sequences</taxon>
        <taxon>metagenomes</taxon>
        <taxon>ecological metagenomes</taxon>
    </lineage>
</organism>
<evidence type="ECO:0000256" key="4">
    <source>
        <dbReference type="ARBA" id="ARBA00022723"/>
    </source>
</evidence>
<name>A0A0F9FRZ6_9ZZZZ</name>
<proteinExistence type="inferred from homology"/>
<gene>
    <name evidence="7" type="ORF">LCGC14_1997740</name>
</gene>
<sequence length="305" mass="33543">LGTRLGPFGTLPQYDMVYWPENAKLIQCDVNIAALGLSKKADIYSCGDVKEFTYALVKRVKELFPNIEKNTCRLADVQKEKKIWGDELSGWSSGSQSAPMHPRRFHKEWTRVLPKETIVTTDIGNNSSMINAYLKFEGIRQHISALSWGNCGFAYGAALGCKIGRPDTPVIAFQGDGAYGISGLAEVMTAVREKIPVVAIVATNIEWGAEKKNQVDFFGNRYVGTNLPGNPDYAKLAEDMGALGFRIDHPDQVGDAVKAAIDSGKPCVINAIVQGGKEVLAEPFRRDALEMPKRYMVKYAHLNAN</sequence>
<dbReference type="SUPFAM" id="SSF52518">
    <property type="entry name" value="Thiamin diphosphate-binding fold (THDP-binding)"/>
    <property type="match status" value="1"/>
</dbReference>
<feature type="domain" description="Thiamine pyrophosphate enzyme TPP-binding" evidence="6">
    <location>
        <begin position="122"/>
        <end position="270"/>
    </location>
</feature>
<comment type="cofactor">
    <cofactor evidence="2">
        <name>thiamine diphosphate</name>
        <dbReference type="ChEBI" id="CHEBI:58937"/>
    </cofactor>
</comment>